<evidence type="ECO:0000313" key="1">
    <source>
        <dbReference type="EMBL" id="AHH45058.1"/>
    </source>
</evidence>
<dbReference type="EMBL" id="CP007154">
    <property type="protein sequence ID" value="AHH45058.1"/>
    <property type="molecule type" value="Genomic_DNA"/>
</dbReference>
<gene>
    <name evidence="1" type="ORF">MYB_00230</name>
</gene>
<keyword evidence="2" id="KW-1185">Reference proteome</keyword>
<organism evidence="1 2">
    <name type="scientific">Mesomycoplasma bovoculi M165/69</name>
    <dbReference type="NCBI Taxonomy" id="743966"/>
    <lineage>
        <taxon>Bacteria</taxon>
        <taxon>Bacillati</taxon>
        <taxon>Mycoplasmatota</taxon>
        <taxon>Mycoplasmoidales</taxon>
        <taxon>Metamycoplasmataceae</taxon>
        <taxon>Mesomycoplasma</taxon>
    </lineage>
</organism>
<dbReference type="PATRIC" id="fig|743966.3.peg.46"/>
<dbReference type="HOGENOM" id="CLU_461394_0_0_14"/>
<accession>W5UZU4</accession>
<dbReference type="KEGG" id="mbc:MYB_00230"/>
<dbReference type="RefSeq" id="WP_022934858.1">
    <property type="nucleotide sequence ID" value="NZ_CP007154.1"/>
</dbReference>
<name>W5UZU4_9BACT</name>
<dbReference type="AlphaFoldDB" id="W5UZU4"/>
<dbReference type="STRING" id="743966.MYB_00230"/>
<evidence type="ECO:0000313" key="2">
    <source>
        <dbReference type="Proteomes" id="UP000019229"/>
    </source>
</evidence>
<proteinExistence type="predicted"/>
<reference evidence="1 2" key="1">
    <citation type="journal article" date="2014" name="Genome Announc.">
        <title>Complete Genome Sequence of Mycoplasma bovoculi Strain M165/69T (ATCC 29104).</title>
        <authorList>
            <person name="Calcutt M.J."/>
            <person name="Foecking M.F."/>
        </authorList>
    </citation>
    <scope>NUCLEOTIDE SEQUENCE [LARGE SCALE GENOMIC DNA]</scope>
    <source>
        <strain evidence="1">M165/69</strain>
    </source>
</reference>
<protein>
    <submittedName>
        <fullName evidence="1">Uncharacterized protein</fullName>
    </submittedName>
</protein>
<sequence length="591" mass="69331">MKISKKNIAFWLVLGLSLPTIVISVPLILKSNNSKLHSIKPSGNLFVYKPNLQTDSTINQYIIDSKIVKFEINKQLFSFVGPDKGQKINWSELSKVLDILYTLNNSASLEVINKFKEQIKELPDVTSISFFDIPYFLNIAWTLNIHFDESKVKQILLSNYNSENQEFKISQDSQQNITFLWQLLYFAKKHNKNFEKIFFNISDQILKEIQKFSFVFKNIDNSSWSNGAFLLEIAKYINQNEVKKILKQKNEQLQNWYQSWQNFYKQTNKYSLDELQFKYWTSLINDISTNKKSEFLEKFEEQISDSSLNLDELASLTNILRNSINSNSQDLIAEIILTQLKIIFDTNSLIISPISIKNSSLAYFLLDESNLKYKQELVKSIDFEFKQAFKNFKLTVEDLYFYVNFLINTNKNALITHNNLTEMGTQLENYLLTKLADIKNVQDLFFSLKLLSFFSKNSHKPRSIADDVVNKFSQGNPNNNNSDIWLQYIYIFFRQSLSLPVNSNLLKSKISKIMNSEINLTNLKDNWLETIFFYLNDRLNQDSILKIKEDFPNLSSFILKLNNELYKIISNKQSVDLKNIYYIKILVQEFK</sequence>
<dbReference type="Proteomes" id="UP000019229">
    <property type="component" value="Chromosome"/>
</dbReference>